<organism evidence="6 7">
    <name type="scientific">Aspergillus lentulus</name>
    <dbReference type="NCBI Taxonomy" id="293939"/>
    <lineage>
        <taxon>Eukaryota</taxon>
        <taxon>Fungi</taxon>
        <taxon>Dikarya</taxon>
        <taxon>Ascomycota</taxon>
        <taxon>Pezizomycotina</taxon>
        <taxon>Eurotiomycetes</taxon>
        <taxon>Eurotiomycetidae</taxon>
        <taxon>Eurotiales</taxon>
        <taxon>Aspergillaceae</taxon>
        <taxon>Aspergillus</taxon>
        <taxon>Aspergillus subgen. Fumigati</taxon>
    </lineage>
</organism>
<keyword evidence="2 5" id="KW-0812">Transmembrane</keyword>
<dbReference type="PANTHER" id="PTHR46494">
    <property type="entry name" value="CORA FAMILY METAL ION TRANSPORTER (EUROFUNG)"/>
    <property type="match status" value="1"/>
</dbReference>
<comment type="subcellular location">
    <subcellularLocation>
        <location evidence="1">Cell membrane</location>
        <topology evidence="1">Multi-pass membrane protein</topology>
    </subcellularLocation>
</comment>
<evidence type="ECO:0000313" key="6">
    <source>
        <dbReference type="EMBL" id="GFF85983.1"/>
    </source>
</evidence>
<proteinExistence type="predicted"/>
<comment type="caution">
    <text evidence="6">The sequence shown here is derived from an EMBL/GenBank/DDBJ whole genome shotgun (WGS) entry which is preliminary data.</text>
</comment>
<keyword evidence="7" id="KW-1185">Reference proteome</keyword>
<dbReference type="EMBL" id="BLKI01000051">
    <property type="protein sequence ID" value="GFF85983.1"/>
    <property type="molecule type" value="Genomic_DNA"/>
</dbReference>
<dbReference type="InterPro" id="IPR002523">
    <property type="entry name" value="MgTranspt_CorA/ZnTranspt_ZntB"/>
</dbReference>
<gene>
    <name evidence="6" type="ORF">IFM60648_07548</name>
</gene>
<keyword evidence="3 5" id="KW-1133">Transmembrane helix</keyword>
<name>A0ABQ1AQ18_ASPLE</name>
<feature type="transmembrane region" description="Helical" evidence="5">
    <location>
        <begin position="130"/>
        <end position="155"/>
    </location>
</feature>
<protein>
    <recommendedName>
        <fullName evidence="8">Magnesium transport protein CorA</fullName>
    </recommendedName>
</protein>
<evidence type="ECO:0000256" key="3">
    <source>
        <dbReference type="ARBA" id="ARBA00022989"/>
    </source>
</evidence>
<dbReference type="Pfam" id="PF01544">
    <property type="entry name" value="CorA"/>
    <property type="match status" value="1"/>
</dbReference>
<dbReference type="PANTHER" id="PTHR46494:SF1">
    <property type="entry name" value="CORA FAMILY METAL ION TRANSPORTER (EUROFUNG)"/>
    <property type="match status" value="1"/>
</dbReference>
<keyword evidence="4 5" id="KW-0472">Membrane</keyword>
<evidence type="ECO:0000313" key="7">
    <source>
        <dbReference type="Proteomes" id="UP000465220"/>
    </source>
</evidence>
<evidence type="ECO:0000256" key="2">
    <source>
        <dbReference type="ARBA" id="ARBA00022692"/>
    </source>
</evidence>
<dbReference type="Gene3D" id="1.20.58.340">
    <property type="entry name" value="Magnesium transport protein CorA, transmembrane region"/>
    <property type="match status" value="1"/>
</dbReference>
<evidence type="ECO:0000256" key="1">
    <source>
        <dbReference type="ARBA" id="ARBA00004651"/>
    </source>
</evidence>
<evidence type="ECO:0000256" key="5">
    <source>
        <dbReference type="SAM" id="Phobius"/>
    </source>
</evidence>
<feature type="transmembrane region" description="Helical" evidence="5">
    <location>
        <begin position="95"/>
        <end position="118"/>
    </location>
</feature>
<reference evidence="6 7" key="1">
    <citation type="submission" date="2020-01" db="EMBL/GenBank/DDBJ databases">
        <title>Draft genome sequence of Aspergillus lentulus IFM 60648.</title>
        <authorList>
            <person name="Takahashi H."/>
            <person name="Yaguchi T."/>
        </authorList>
    </citation>
    <scope>NUCLEOTIDE SEQUENCE [LARGE SCALE GENOMIC DNA]</scope>
    <source>
        <strain evidence="6 7">IFM 60648</strain>
    </source>
</reference>
<dbReference type="InterPro" id="IPR045863">
    <property type="entry name" value="CorA_TM1_TM2"/>
</dbReference>
<dbReference type="Proteomes" id="UP000465220">
    <property type="component" value="Unassembled WGS sequence"/>
</dbReference>
<evidence type="ECO:0008006" key="8">
    <source>
        <dbReference type="Google" id="ProtNLM"/>
    </source>
</evidence>
<sequence>MNELSRHGDHVTEVLEATIGTFLKIQEQQRRVYDCLPAEISKTYQEQAQEYVSFQLLMIQNLLLRSKASYERLKTETTAAFNRITQRDSSVMKSISILTMVFLPATFISTMFSMPFFQDDDDQWKVSVDFWIYWAVSVPLTFVIFVIWALFPYALDAWKAFKAKALRGKRYEMQQLV</sequence>
<dbReference type="SUPFAM" id="SSF144083">
    <property type="entry name" value="Magnesium transport protein CorA, transmembrane region"/>
    <property type="match status" value="1"/>
</dbReference>
<accession>A0ABQ1AQ18</accession>
<evidence type="ECO:0000256" key="4">
    <source>
        <dbReference type="ARBA" id="ARBA00023136"/>
    </source>
</evidence>